<dbReference type="EMBL" id="CP042198">
    <property type="protein sequence ID" value="QDS76057.1"/>
    <property type="molecule type" value="Genomic_DNA"/>
</dbReference>
<evidence type="ECO:0000256" key="1">
    <source>
        <dbReference type="ARBA" id="ARBA00004141"/>
    </source>
</evidence>
<gene>
    <name evidence="7" type="ORF">FKW77_005641</name>
</gene>
<accession>A0A517LK97</accession>
<evidence type="ECO:0000256" key="4">
    <source>
        <dbReference type="ARBA" id="ARBA00022989"/>
    </source>
</evidence>
<evidence type="ECO:0000313" key="8">
    <source>
        <dbReference type="Proteomes" id="UP000316270"/>
    </source>
</evidence>
<feature type="transmembrane region" description="Helical" evidence="6">
    <location>
        <begin position="174"/>
        <end position="192"/>
    </location>
</feature>
<dbReference type="AlphaFoldDB" id="A0A517LK97"/>
<evidence type="ECO:0000256" key="3">
    <source>
        <dbReference type="ARBA" id="ARBA00022692"/>
    </source>
</evidence>
<keyword evidence="6" id="KW-0813">Transport</keyword>
<keyword evidence="6" id="KW-0186">Copper</keyword>
<evidence type="ECO:0000256" key="5">
    <source>
        <dbReference type="ARBA" id="ARBA00023136"/>
    </source>
</evidence>
<protein>
    <recommendedName>
        <fullName evidence="6">Copper transport protein</fullName>
    </recommendedName>
</protein>
<dbReference type="PANTHER" id="PTHR12483">
    <property type="entry name" value="SOLUTE CARRIER FAMILY 31 COPPER TRANSPORTERS"/>
    <property type="match status" value="1"/>
</dbReference>
<keyword evidence="5 6" id="KW-0472">Membrane</keyword>
<dbReference type="InterPro" id="IPR007274">
    <property type="entry name" value="Cop_transporter"/>
</dbReference>
<sequence length="213" mass="23422">MSPTASLSSVATATVTSIAGSSTEGDHGMDMGGDDCKISMLWNWYTVDACFVSHTWRISTTAMFAGSCIGVILLVLLLEFLRRAAKEYDAHILRAYQHKISAASSSTSSPGSSADEEGGRKKEVIITKSFMKGRRSTNVFRPSIFQQMVRAAFHTLVFAAGYFLMLLAMYYNGYIIISIFIGAYMGFFIFGWEAMELGPTTREPAEETTKCCE</sequence>
<comment type="subcellular location">
    <subcellularLocation>
        <location evidence="1 6">Membrane</location>
        <topology evidence="1 6">Multi-pass membrane protein</topology>
    </subcellularLocation>
</comment>
<keyword evidence="4 6" id="KW-1133">Transmembrane helix</keyword>
<keyword evidence="8" id="KW-1185">Reference proteome</keyword>
<reference evidence="7 8" key="1">
    <citation type="submission" date="2019-07" db="EMBL/GenBank/DDBJ databases">
        <title>Finished genome of Venturia effusa.</title>
        <authorList>
            <person name="Young C.A."/>
            <person name="Cox M.P."/>
            <person name="Ganley A.R.D."/>
            <person name="David W.J."/>
        </authorList>
    </citation>
    <scope>NUCLEOTIDE SEQUENCE [LARGE SCALE GENOMIC DNA]</scope>
    <source>
        <strain evidence="8">albino</strain>
    </source>
</reference>
<dbReference type="Proteomes" id="UP000316270">
    <property type="component" value="Chromosome 14"/>
</dbReference>
<evidence type="ECO:0000256" key="2">
    <source>
        <dbReference type="ARBA" id="ARBA00006921"/>
    </source>
</evidence>
<organism evidence="7 8">
    <name type="scientific">Venturia effusa</name>
    <dbReference type="NCBI Taxonomy" id="50376"/>
    <lineage>
        <taxon>Eukaryota</taxon>
        <taxon>Fungi</taxon>
        <taxon>Dikarya</taxon>
        <taxon>Ascomycota</taxon>
        <taxon>Pezizomycotina</taxon>
        <taxon>Dothideomycetes</taxon>
        <taxon>Pleosporomycetidae</taxon>
        <taxon>Venturiales</taxon>
        <taxon>Venturiaceae</taxon>
        <taxon>Venturia</taxon>
    </lineage>
</organism>
<dbReference type="PANTHER" id="PTHR12483:SF73">
    <property type="entry name" value="COPPER TRANSPORT PROTEIN CTR3"/>
    <property type="match status" value="1"/>
</dbReference>
<keyword evidence="3 6" id="KW-0812">Transmembrane</keyword>
<keyword evidence="6" id="KW-0187">Copper transport</keyword>
<feature type="transmembrane region" description="Helical" evidence="6">
    <location>
        <begin position="62"/>
        <end position="81"/>
    </location>
</feature>
<dbReference type="GO" id="GO:0005375">
    <property type="term" value="F:copper ion transmembrane transporter activity"/>
    <property type="evidence" value="ECO:0007669"/>
    <property type="project" value="UniProtKB-UniRule"/>
</dbReference>
<comment type="similarity">
    <text evidence="2 6">Belongs to the copper transporter (Ctr) (TC 1.A.56) family. SLC31A subfamily.</text>
</comment>
<evidence type="ECO:0000256" key="6">
    <source>
        <dbReference type="RuleBase" id="RU367022"/>
    </source>
</evidence>
<name>A0A517LK97_9PEZI</name>
<dbReference type="GO" id="GO:0016020">
    <property type="term" value="C:membrane"/>
    <property type="evidence" value="ECO:0007669"/>
    <property type="project" value="UniProtKB-SubCell"/>
</dbReference>
<proteinExistence type="inferred from homology"/>
<dbReference type="STRING" id="50376.A0A517LK97"/>
<dbReference type="Pfam" id="PF04145">
    <property type="entry name" value="Ctr"/>
    <property type="match status" value="1"/>
</dbReference>
<feature type="transmembrane region" description="Helical" evidence="6">
    <location>
        <begin position="151"/>
        <end position="168"/>
    </location>
</feature>
<dbReference type="OrthoDB" id="161814at2759"/>
<keyword evidence="6" id="KW-0406">Ion transport</keyword>
<evidence type="ECO:0000313" key="7">
    <source>
        <dbReference type="EMBL" id="QDS76057.1"/>
    </source>
</evidence>